<comment type="similarity">
    <text evidence="1">Belongs to the ABC transporter superfamily.</text>
</comment>
<feature type="region of interest" description="Disordered" evidence="5">
    <location>
        <begin position="279"/>
        <end position="330"/>
    </location>
</feature>
<dbReference type="CDD" id="cd03257">
    <property type="entry name" value="ABC_NikE_OppD_transporters"/>
    <property type="match status" value="2"/>
</dbReference>
<feature type="domain" description="ABC transporter" evidence="6">
    <location>
        <begin position="457"/>
        <end position="706"/>
    </location>
</feature>
<protein>
    <submittedName>
        <fullName evidence="7">ABC transporter ATP-binding protein</fullName>
    </submittedName>
</protein>
<organism evidence="7 8">
    <name type="scientific">Methylomonas methanica</name>
    <dbReference type="NCBI Taxonomy" id="421"/>
    <lineage>
        <taxon>Bacteria</taxon>
        <taxon>Pseudomonadati</taxon>
        <taxon>Pseudomonadota</taxon>
        <taxon>Gammaproteobacteria</taxon>
        <taxon>Methylococcales</taxon>
        <taxon>Methylococcaceae</taxon>
        <taxon>Methylomonas</taxon>
    </lineage>
</organism>
<dbReference type="PANTHER" id="PTHR43776">
    <property type="entry name" value="TRANSPORT ATP-BINDING PROTEIN"/>
    <property type="match status" value="1"/>
</dbReference>
<dbReference type="InterPro" id="IPR013563">
    <property type="entry name" value="Oligopep_ABC_C"/>
</dbReference>
<evidence type="ECO:0000313" key="7">
    <source>
        <dbReference type="EMBL" id="OAH95988.1"/>
    </source>
</evidence>
<dbReference type="SUPFAM" id="SSF52540">
    <property type="entry name" value="P-loop containing nucleoside triphosphate hydrolases"/>
    <property type="match status" value="2"/>
</dbReference>
<dbReference type="OrthoDB" id="9784450at2"/>
<dbReference type="PROSITE" id="PS50893">
    <property type="entry name" value="ABC_TRANSPORTER_2"/>
    <property type="match status" value="2"/>
</dbReference>
<dbReference type="Proteomes" id="UP000078090">
    <property type="component" value="Unassembled WGS sequence"/>
</dbReference>
<dbReference type="Pfam" id="PF08352">
    <property type="entry name" value="oligo_HPY"/>
    <property type="match status" value="2"/>
</dbReference>
<dbReference type="InterPro" id="IPR027417">
    <property type="entry name" value="P-loop_NTPase"/>
</dbReference>
<dbReference type="Gene3D" id="3.40.50.300">
    <property type="entry name" value="P-loop containing nucleotide triphosphate hydrolases"/>
    <property type="match status" value="2"/>
</dbReference>
<dbReference type="Pfam" id="PF00005">
    <property type="entry name" value="ABC_tran"/>
    <property type="match status" value="2"/>
</dbReference>
<dbReference type="AlphaFoldDB" id="A0A177LTX0"/>
<gene>
    <name evidence="7" type="ORF">A1332_05600</name>
</gene>
<dbReference type="NCBIfam" id="NF008453">
    <property type="entry name" value="PRK11308.1"/>
    <property type="match status" value="2"/>
</dbReference>
<feature type="domain" description="ABC transporter" evidence="6">
    <location>
        <begin position="6"/>
        <end position="258"/>
    </location>
</feature>
<dbReference type="InterPro" id="IPR003593">
    <property type="entry name" value="AAA+_ATPase"/>
</dbReference>
<accession>A0A177LTX0</accession>
<dbReference type="GO" id="GO:0005524">
    <property type="term" value="F:ATP binding"/>
    <property type="evidence" value="ECO:0007669"/>
    <property type="project" value="UniProtKB-KW"/>
</dbReference>
<dbReference type="GO" id="GO:0015833">
    <property type="term" value="P:peptide transport"/>
    <property type="evidence" value="ECO:0007669"/>
    <property type="project" value="InterPro"/>
</dbReference>
<dbReference type="PANTHER" id="PTHR43776:SF7">
    <property type="entry name" value="D,D-DIPEPTIDE TRANSPORT ATP-BINDING PROTEIN DDPF-RELATED"/>
    <property type="match status" value="1"/>
</dbReference>
<dbReference type="SMART" id="SM00382">
    <property type="entry name" value="AAA"/>
    <property type="match status" value="2"/>
</dbReference>
<keyword evidence="4 7" id="KW-0067">ATP-binding</keyword>
<dbReference type="FunFam" id="3.40.50.300:FF:000016">
    <property type="entry name" value="Oligopeptide ABC transporter ATP-binding component"/>
    <property type="match status" value="1"/>
</dbReference>
<dbReference type="NCBIfam" id="NF007739">
    <property type="entry name" value="PRK10419.1"/>
    <property type="match status" value="2"/>
</dbReference>
<evidence type="ECO:0000256" key="1">
    <source>
        <dbReference type="ARBA" id="ARBA00005417"/>
    </source>
</evidence>
<sequence>MSQALLEVRNLRTYLRSGGGEVRAVDDISFSIPKGETFCLVGESGSGKSVSALSVIRLLPDGVASHPSGEILLNGQDLLTLDDPGIRAVRGLQIAMIFQEPMTSLNPVMSIGEQITEALQLHHADMDDAEATERTIKALEQVQIPNASSRFRDYPHQLSGGQRQRVMIAMALACQPQLLIADEPTTALDVTVQAEILRLMRKLQDDTGMSMLFITHDFGVVAQMAHWVGVMQQGKLVEVGGCKSVLRHPQHPYTQQLLAAVPENLAKPGQVVMGVNPSAHETAESPGAEELPLSEEPVVKTEAEPSPPGRGQGEGMQIDVSPDTPTLSGEEKALLQPPVDEMLSNSDKKLLSVLERAGLRLQATQNVSNDSSLPDEPGVEAKTEPSPAGRGQGEGVRIDALPDSIPLTPTLSREERELLRQPPQRQEETNSPARVDGDTDKISPQIVTKQGEPLLQIRDLKVWFPIKKGLFRQTVDYVKAVDEVSLDIPRGEIVALVGESGCGKTTLGRAVLQLELPTAGSIRIDGQELTGLSARELRPLRRKMQIAFQDPQSSLNPRLLVETTLTEPMKVHGIGANQEQRIELAGQLLEDMQLSRESLWRYPHEFSGGQRQRIGLARALALNPEFVVCDEITSALDVSVQAEILQLLLDIRRRRNLTLLFITHNIGVVEYLSDRTVVMYKGKIVEEGLTAKVCGAPEHAYTQRLLSAVPRLVV</sequence>
<dbReference type="RefSeq" id="WP_064010984.1">
    <property type="nucleotide sequence ID" value="NZ_LUUG01000139.1"/>
</dbReference>
<dbReference type="InterPro" id="IPR017871">
    <property type="entry name" value="ABC_transporter-like_CS"/>
</dbReference>
<feature type="region of interest" description="Disordered" evidence="5">
    <location>
        <begin position="362"/>
        <end position="440"/>
    </location>
</feature>
<evidence type="ECO:0000259" key="6">
    <source>
        <dbReference type="PROSITE" id="PS50893"/>
    </source>
</evidence>
<dbReference type="PROSITE" id="PS00211">
    <property type="entry name" value="ABC_TRANSPORTER_1"/>
    <property type="match status" value="2"/>
</dbReference>
<dbReference type="InterPro" id="IPR050319">
    <property type="entry name" value="ABC_transp_ATP-bind"/>
</dbReference>
<comment type="caution">
    <text evidence="7">The sequence shown here is derived from an EMBL/GenBank/DDBJ whole genome shotgun (WGS) entry which is preliminary data.</text>
</comment>
<dbReference type="GO" id="GO:0055085">
    <property type="term" value="P:transmembrane transport"/>
    <property type="evidence" value="ECO:0007669"/>
    <property type="project" value="UniProtKB-ARBA"/>
</dbReference>
<feature type="compositionally biased region" description="Polar residues" evidence="5">
    <location>
        <begin position="362"/>
        <end position="372"/>
    </location>
</feature>
<keyword evidence="3" id="KW-0547">Nucleotide-binding</keyword>
<evidence type="ECO:0000256" key="3">
    <source>
        <dbReference type="ARBA" id="ARBA00022741"/>
    </source>
</evidence>
<evidence type="ECO:0000313" key="8">
    <source>
        <dbReference type="Proteomes" id="UP000078090"/>
    </source>
</evidence>
<name>A0A177LTX0_METMH</name>
<evidence type="ECO:0000256" key="4">
    <source>
        <dbReference type="ARBA" id="ARBA00022840"/>
    </source>
</evidence>
<evidence type="ECO:0000256" key="2">
    <source>
        <dbReference type="ARBA" id="ARBA00022448"/>
    </source>
</evidence>
<proteinExistence type="inferred from homology"/>
<dbReference type="InterPro" id="IPR003439">
    <property type="entry name" value="ABC_transporter-like_ATP-bd"/>
</dbReference>
<dbReference type="EMBL" id="LUUG01000139">
    <property type="protein sequence ID" value="OAH95988.1"/>
    <property type="molecule type" value="Genomic_DNA"/>
</dbReference>
<reference evidence="7 8" key="1">
    <citation type="submission" date="2016-03" db="EMBL/GenBank/DDBJ databases">
        <authorList>
            <person name="Ploux O."/>
        </authorList>
    </citation>
    <scope>NUCLEOTIDE SEQUENCE [LARGE SCALE GENOMIC DNA]</scope>
    <source>
        <strain evidence="7 8">R-45363</strain>
    </source>
</reference>
<keyword evidence="2" id="KW-0813">Transport</keyword>
<dbReference type="GO" id="GO:0016887">
    <property type="term" value="F:ATP hydrolysis activity"/>
    <property type="evidence" value="ECO:0007669"/>
    <property type="project" value="InterPro"/>
</dbReference>
<evidence type="ECO:0000256" key="5">
    <source>
        <dbReference type="SAM" id="MobiDB-lite"/>
    </source>
</evidence>